<dbReference type="PANTHER" id="PTHR43642">
    <property type="entry name" value="HYBRID SIGNAL TRANSDUCTION HISTIDINE KINASE G"/>
    <property type="match status" value="1"/>
</dbReference>
<dbReference type="InterPro" id="IPR011009">
    <property type="entry name" value="Kinase-like_dom_sf"/>
</dbReference>
<keyword evidence="4" id="KW-0547">Nucleotide-binding</keyword>
<feature type="domain" description="Protein kinase" evidence="9">
    <location>
        <begin position="6"/>
        <end position="263"/>
    </location>
</feature>
<dbReference type="RefSeq" id="WP_166639216.1">
    <property type="nucleotide sequence ID" value="NZ_SNYJ01000005.1"/>
</dbReference>
<reference evidence="11 12" key="1">
    <citation type="submission" date="2019-03" db="EMBL/GenBank/DDBJ databases">
        <title>Genomic Encyclopedia of Type Strains, Phase IV (KMG-IV): sequencing the most valuable type-strain genomes for metagenomic binning, comparative biology and taxonomic classification.</title>
        <authorList>
            <person name="Goeker M."/>
        </authorList>
    </citation>
    <scope>NUCLEOTIDE SEQUENCE [LARGE SCALE GENOMIC DNA]</scope>
    <source>
        <strain evidence="11 12">DSM 28697</strain>
    </source>
</reference>
<dbReference type="GO" id="GO:0004673">
    <property type="term" value="F:protein histidine kinase activity"/>
    <property type="evidence" value="ECO:0007669"/>
    <property type="project" value="UniProtKB-EC"/>
</dbReference>
<comment type="caution">
    <text evidence="11">The sequence shown here is derived from an EMBL/GenBank/DDBJ whole genome shotgun (WGS) entry which is preliminary data.</text>
</comment>
<dbReference type="InterPro" id="IPR000719">
    <property type="entry name" value="Prot_kinase_dom"/>
</dbReference>
<keyword evidence="7" id="KW-0902">Two-component regulatory system</keyword>
<dbReference type="SUPFAM" id="SSF55874">
    <property type="entry name" value="ATPase domain of HSP90 chaperone/DNA topoisomerase II/histidine kinase"/>
    <property type="match status" value="1"/>
</dbReference>
<dbReference type="InterPro" id="IPR036890">
    <property type="entry name" value="HATPase_C_sf"/>
</dbReference>
<feature type="domain" description="Histidine kinase" evidence="10">
    <location>
        <begin position="1503"/>
        <end position="1734"/>
    </location>
</feature>
<dbReference type="GO" id="GO:0000160">
    <property type="term" value="P:phosphorelay signal transduction system"/>
    <property type="evidence" value="ECO:0007669"/>
    <property type="project" value="UniProtKB-KW"/>
</dbReference>
<dbReference type="Proteomes" id="UP000295632">
    <property type="component" value="Unassembled WGS sequence"/>
</dbReference>
<evidence type="ECO:0000256" key="3">
    <source>
        <dbReference type="ARBA" id="ARBA00022679"/>
    </source>
</evidence>
<evidence type="ECO:0000256" key="7">
    <source>
        <dbReference type="ARBA" id="ARBA00023012"/>
    </source>
</evidence>
<dbReference type="EMBL" id="SNYJ01000005">
    <property type="protein sequence ID" value="TDQ40830.1"/>
    <property type="molecule type" value="Genomic_DNA"/>
</dbReference>
<dbReference type="InterPro" id="IPR041664">
    <property type="entry name" value="AAA_16"/>
</dbReference>
<evidence type="ECO:0000256" key="5">
    <source>
        <dbReference type="ARBA" id="ARBA00022777"/>
    </source>
</evidence>
<dbReference type="Pfam" id="PF00069">
    <property type="entry name" value="Pkinase"/>
    <property type="match status" value="1"/>
</dbReference>
<dbReference type="InterPro" id="IPR004358">
    <property type="entry name" value="Sig_transdc_His_kin-like_C"/>
</dbReference>
<keyword evidence="3" id="KW-0808">Transferase</keyword>
<dbReference type="SUPFAM" id="SSF52540">
    <property type="entry name" value="P-loop containing nucleoside triphosphate hydrolases"/>
    <property type="match status" value="1"/>
</dbReference>
<keyword evidence="5" id="KW-0418">Kinase</keyword>
<dbReference type="Pfam" id="PF13191">
    <property type="entry name" value="AAA_16"/>
    <property type="match status" value="1"/>
</dbReference>
<dbReference type="InterPro" id="IPR029016">
    <property type="entry name" value="GAF-like_dom_sf"/>
</dbReference>
<dbReference type="PRINTS" id="PR00344">
    <property type="entry name" value="BCTRLSENSOR"/>
</dbReference>
<gene>
    <name evidence="11" type="ORF">EV213_105176</name>
</gene>
<dbReference type="PANTHER" id="PTHR43642:SF1">
    <property type="entry name" value="HYBRID SIGNAL TRANSDUCTION HISTIDINE KINASE G"/>
    <property type="match status" value="1"/>
</dbReference>
<evidence type="ECO:0000256" key="2">
    <source>
        <dbReference type="ARBA" id="ARBA00012438"/>
    </source>
</evidence>
<evidence type="ECO:0000259" key="9">
    <source>
        <dbReference type="PROSITE" id="PS50011"/>
    </source>
</evidence>
<protein>
    <recommendedName>
        <fullName evidence="2">histidine kinase</fullName>
        <ecNumber evidence="2">2.7.13.3</ecNumber>
    </recommendedName>
</protein>
<dbReference type="SUPFAM" id="SSF55781">
    <property type="entry name" value="GAF domain-like"/>
    <property type="match status" value="1"/>
</dbReference>
<evidence type="ECO:0000256" key="1">
    <source>
        <dbReference type="ARBA" id="ARBA00000085"/>
    </source>
</evidence>
<dbReference type="InterPro" id="IPR003018">
    <property type="entry name" value="GAF"/>
</dbReference>
<evidence type="ECO:0000256" key="4">
    <source>
        <dbReference type="ARBA" id="ARBA00022741"/>
    </source>
</evidence>
<dbReference type="Pfam" id="PF01590">
    <property type="entry name" value="GAF"/>
    <property type="match status" value="1"/>
</dbReference>
<dbReference type="Pfam" id="PF02518">
    <property type="entry name" value="HATPase_c"/>
    <property type="match status" value="1"/>
</dbReference>
<organism evidence="11 12">
    <name type="scientific">Aureibacillus halotolerans</name>
    <dbReference type="NCBI Taxonomy" id="1508390"/>
    <lineage>
        <taxon>Bacteria</taxon>
        <taxon>Bacillati</taxon>
        <taxon>Bacillota</taxon>
        <taxon>Bacilli</taxon>
        <taxon>Bacillales</taxon>
        <taxon>Bacillaceae</taxon>
        <taxon>Aureibacillus</taxon>
    </lineage>
</organism>
<dbReference type="SUPFAM" id="SSF56112">
    <property type="entry name" value="Protein kinase-like (PK-like)"/>
    <property type="match status" value="1"/>
</dbReference>
<comment type="catalytic activity">
    <reaction evidence="1">
        <text>ATP + protein L-histidine = ADP + protein N-phospho-L-histidine.</text>
        <dbReference type="EC" id="2.7.13.3"/>
    </reaction>
</comment>
<dbReference type="PROSITE" id="PS50011">
    <property type="entry name" value="PROTEIN_KINASE_DOM"/>
    <property type="match status" value="1"/>
</dbReference>
<evidence type="ECO:0000313" key="11">
    <source>
        <dbReference type="EMBL" id="TDQ40830.1"/>
    </source>
</evidence>
<evidence type="ECO:0000256" key="6">
    <source>
        <dbReference type="ARBA" id="ARBA00022840"/>
    </source>
</evidence>
<keyword evidence="6" id="KW-0067">ATP-binding</keyword>
<dbReference type="PROSITE" id="PS50109">
    <property type="entry name" value="HIS_KIN"/>
    <property type="match status" value="1"/>
</dbReference>
<name>A0A4R6U371_9BACI</name>
<dbReference type="EC" id="2.7.13.3" evidence="2"/>
<accession>A0A4R6U371</accession>
<dbReference type="InterPro" id="IPR027417">
    <property type="entry name" value="P-loop_NTPase"/>
</dbReference>
<sequence>MLDSRFQLIEKVHESEDTLVLRCQEVEKSRSVILKMPAKEFNDSETLAVYERENTFLQSVVSNHIIRSYGLRTISSRPAIVLEDCFGLSMDGLYRGESMALETFFQFTAQVTGALQELHDQGIIHRDVNPSNMLLEPTTETIKLIDLNLASTVRDARDDDRQLSGTYAYLSPEQTGRTTHHVDVMSDVYAFGVTMYEWLTGKRPFTKSDPLEMIHEHLAMEPDAPHALNANLPIMVSRIVMKCLEKNPYERYQSMMSLGSDLLHCSEEWASSQEISPFSLGEMDRAITIEWSEQMYGVEEQTNGLLSLYDDVRMGEAVSILVSGVSGSGKTTFVSQLVPFGGAFVSGKCEQYNGGLPYQPLLQAMEQLIKKMLSRSEAEVDEWAERLRYIADTNGKRLKEILPVLEAVLPTVDTSDEPSLMDSDIGFKYVLADVLRSCCFKEHPVVLVIDDLQWADTATLQFFRYVKEDFYIPYLLSVGTYREENVEGVELLPALINDRDIVKLHLNDLSMQAIRTMLMDAFHSSTEKIEAVAALIHQKTKGNPFFVRQFIGVLLEKRWLYFDPTTQAWDWMESSIRNAPHTDNVVEFLVDQFRSLSADTSRCLAWAASVGRQICVGTLSTVMEKSPAFVTGALQEGVKRGYLSQSTETQFEFLHDRIQQVAYQSLSEFERKKVHYALASYGLSAKEQNSLWAMDVYTIVGHLIASKELIQDAKEKLTMASLLLEASVLSQRAAAFDMALHYASLGAEALSDEAWVNTPDLCFALHEACAELSYLCGAFEEAERWIDVAINKPLSTLNKVRLLTIQISIKTNLTEYADVLKISNRALAMLDVSIPDRITDQDIVQERKVIEELLSNVNEEDLQQLPVMSNDAVQQALKLISHTGPSSYYVDLNWFAYTSLRSIKLSLAHGLSAFSGAGFTAYSIMLVGVWRNVDEGFRLGQLSCAIADQLHDAQAICKAYGSFAIFINHRKRHVRTSMASLEKAYENGKKSGDLVYAGFCAVALVDTSVSTAVPLEEVKNKANSYMAWLRQINSLDSFDRVMLMHQWVLSMRGETDQPGSLSSADFDQDTYAATLGEDPVKTFLFHFHKLRAAYFFGQLKEAVTEEALAGEMVGSVVGQILEEEYVYYGALTLCRYCLSQPLVADERERLIRKIQSHLAHLRSRAEECPENYHHRELLIQGELARIHGDGQEALRCYDASLRHAKEHSFVQHVAEAGECAALHCVADQLHMQARWFFNEAIKAYEQWGAYGKIADMERTYPEWFVDTVDETALPTIKGSVSKQTSATERSAALDLTTAIKAAQVISKEMHHPQLLKVLLSVAMENAGAEKAWLFMKHPDGWRAEAFESLASVERPVQCPAPFSNLRDAVSSTIIEYAVRTNEWVVIDDATKNLQFAHDPYIRSRQPRSLLCIPIYQRHSVNTVLYMENNLIPNAFTPERKSLLTMIASQAAISLENARLYGQLNVRVKERTKELEEALTSLKTTQRELLQKEKMASLGGLMAGIAHEVNTPIGVSLTASSHLYDSTTRWLRKYEEGQLKKKDLDAFAELSRDASSMILTNVKRAADLVASFKKITVDRSSEEKRSFKVKAYIEDVIRSLSPELKKTSHQLVVKGPDDMEINSYPGSFSQVITNLVMNALQHAFHEQLSGEITIQLFQERSHVLIVFKDNGAGISEDSLQKIFDPFFTTKRGQGGTGLGLHVVYQMVTETLSGTISCESLLGQGTKFLIHLPHEMNSEGSS</sequence>
<keyword evidence="8" id="KW-0175">Coiled coil</keyword>
<dbReference type="Gene3D" id="3.30.450.40">
    <property type="match status" value="1"/>
</dbReference>
<dbReference type="GO" id="GO:0005524">
    <property type="term" value="F:ATP binding"/>
    <property type="evidence" value="ECO:0007669"/>
    <property type="project" value="UniProtKB-KW"/>
</dbReference>
<dbReference type="Gene3D" id="1.10.510.10">
    <property type="entry name" value="Transferase(Phosphotransferase) domain 1"/>
    <property type="match status" value="1"/>
</dbReference>
<evidence type="ECO:0000259" key="10">
    <source>
        <dbReference type="PROSITE" id="PS50109"/>
    </source>
</evidence>
<dbReference type="InterPro" id="IPR003594">
    <property type="entry name" value="HATPase_dom"/>
</dbReference>
<evidence type="ECO:0000256" key="8">
    <source>
        <dbReference type="SAM" id="Coils"/>
    </source>
</evidence>
<keyword evidence="12" id="KW-1185">Reference proteome</keyword>
<dbReference type="InterPro" id="IPR005467">
    <property type="entry name" value="His_kinase_dom"/>
</dbReference>
<feature type="coiled-coil region" evidence="8">
    <location>
        <begin position="1464"/>
        <end position="1494"/>
    </location>
</feature>
<proteinExistence type="predicted"/>
<evidence type="ECO:0000313" key="12">
    <source>
        <dbReference type="Proteomes" id="UP000295632"/>
    </source>
</evidence>
<dbReference type="SMART" id="SM00387">
    <property type="entry name" value="HATPase_c"/>
    <property type="match status" value="1"/>
</dbReference>
<dbReference type="Gene3D" id="3.30.565.10">
    <property type="entry name" value="Histidine kinase-like ATPase, C-terminal domain"/>
    <property type="match status" value="1"/>
</dbReference>
<dbReference type="Gene3D" id="1.10.287.130">
    <property type="match status" value="1"/>
</dbReference>
<dbReference type="InterPro" id="IPR053159">
    <property type="entry name" value="Hybrid_Histidine_Kinase"/>
</dbReference>
<dbReference type="SMART" id="SM00065">
    <property type="entry name" value="GAF"/>
    <property type="match status" value="1"/>
</dbReference>
<dbReference type="CDD" id="cd14014">
    <property type="entry name" value="STKc_PknB_like"/>
    <property type="match status" value="1"/>
</dbReference>